<dbReference type="RefSeq" id="WP_076436126.1">
    <property type="nucleotide sequence ID" value="NZ_FTNI01000012.1"/>
</dbReference>
<organism evidence="1 2">
    <name type="scientific">Microbispora rosea</name>
    <dbReference type="NCBI Taxonomy" id="58117"/>
    <lineage>
        <taxon>Bacteria</taxon>
        <taxon>Bacillati</taxon>
        <taxon>Actinomycetota</taxon>
        <taxon>Actinomycetes</taxon>
        <taxon>Streptosporangiales</taxon>
        <taxon>Streptosporangiaceae</taxon>
        <taxon>Microbispora</taxon>
    </lineage>
</organism>
<dbReference type="EMBL" id="FTNI01000012">
    <property type="protein sequence ID" value="SIR64582.1"/>
    <property type="molecule type" value="Genomic_DNA"/>
</dbReference>
<accession>A0A1N7CLV7</accession>
<gene>
    <name evidence="1" type="ORF">SAMN05421833_11272</name>
</gene>
<evidence type="ECO:0000313" key="1">
    <source>
        <dbReference type="EMBL" id="SIR64582.1"/>
    </source>
</evidence>
<dbReference type="AlphaFoldDB" id="A0A1N7CLV7"/>
<proteinExistence type="predicted"/>
<dbReference type="STRING" id="58117.SAMN05421833_11272"/>
<sequence>MSDTELLINGYAAYTDAEEFGASVSAEAPGTTPATITTVSSVECVMFSVGFASATFAGGC</sequence>
<protein>
    <submittedName>
        <fullName evidence="1">Uncharacterized protein</fullName>
    </submittedName>
</protein>
<keyword evidence="2" id="KW-1185">Reference proteome</keyword>
<evidence type="ECO:0000313" key="2">
    <source>
        <dbReference type="Proteomes" id="UP000186096"/>
    </source>
</evidence>
<dbReference type="Proteomes" id="UP000186096">
    <property type="component" value="Unassembled WGS sequence"/>
</dbReference>
<name>A0A1N7CLV7_9ACTN</name>
<dbReference type="InterPro" id="IPR049906">
    <property type="entry name" value="LxmA-like_leader"/>
</dbReference>
<reference evidence="2" key="1">
    <citation type="submission" date="2017-01" db="EMBL/GenBank/DDBJ databases">
        <authorList>
            <person name="Varghese N."/>
            <person name="Submissions S."/>
        </authorList>
    </citation>
    <scope>NUCLEOTIDE SEQUENCE [LARGE SCALE GENOMIC DNA]</scope>
    <source>
        <strain evidence="2">ATCC 12950</strain>
    </source>
</reference>
<dbReference type="NCBIfam" id="NF038146">
    <property type="entry name" value="LxmA_leader"/>
    <property type="match status" value="1"/>
</dbReference>